<evidence type="ECO:0000313" key="2">
    <source>
        <dbReference type="Proteomes" id="UP000579136"/>
    </source>
</evidence>
<name>A0A9Q2HE27_9STAP</name>
<dbReference type="EMBL" id="JACHHF010000001">
    <property type="protein sequence ID" value="MBB5175194.1"/>
    <property type="molecule type" value="Genomic_DNA"/>
</dbReference>
<gene>
    <name evidence="1" type="ORF">HNQ45_000052</name>
</gene>
<dbReference type="AlphaFoldDB" id="A0A9Q2HE27"/>
<evidence type="ECO:0000313" key="1">
    <source>
        <dbReference type="EMBL" id="MBB5175194.1"/>
    </source>
</evidence>
<dbReference type="Proteomes" id="UP000579136">
    <property type="component" value="Unassembled WGS sequence"/>
</dbReference>
<reference evidence="1 2" key="1">
    <citation type="submission" date="2020-08" db="EMBL/GenBank/DDBJ databases">
        <title>Genomic Encyclopedia of Type Strains, Phase IV (KMG-IV): sequencing the most valuable type-strain genomes for metagenomic binning, comparative biology and taxonomic classification.</title>
        <authorList>
            <person name="Goeker M."/>
        </authorList>
    </citation>
    <scope>NUCLEOTIDE SEQUENCE [LARGE SCALE GENOMIC DNA]</scope>
    <source>
        <strain evidence="1 2">DSM 19163</strain>
    </source>
</reference>
<organism evidence="1 2">
    <name type="scientific">Nosocomiicoccus ampullae</name>
    <dbReference type="NCBI Taxonomy" id="489910"/>
    <lineage>
        <taxon>Bacteria</taxon>
        <taxon>Bacillati</taxon>
        <taxon>Bacillota</taxon>
        <taxon>Bacilli</taxon>
        <taxon>Bacillales</taxon>
        <taxon>Staphylococcaceae</taxon>
        <taxon>Nosocomiicoccus</taxon>
    </lineage>
</organism>
<proteinExistence type="predicted"/>
<sequence length="60" mass="7270">MILIKIRNDLIEYKERACSKYCTKVIIEDIVKNWLNTQNKIEYFYTDVLEDKIITQIEDV</sequence>
<keyword evidence="2" id="KW-1185">Reference proteome</keyword>
<comment type="caution">
    <text evidence="1">The sequence shown here is derived from an EMBL/GenBank/DDBJ whole genome shotgun (WGS) entry which is preliminary data.</text>
</comment>
<accession>A0A9Q2HE27</accession>
<protein>
    <submittedName>
        <fullName evidence="1">Uncharacterized protein</fullName>
    </submittedName>
</protein>